<dbReference type="InterPro" id="IPR009057">
    <property type="entry name" value="Homeodomain-like_sf"/>
</dbReference>
<dbReference type="GO" id="GO:0003700">
    <property type="term" value="F:DNA-binding transcription factor activity"/>
    <property type="evidence" value="ECO:0007669"/>
    <property type="project" value="TreeGrafter"/>
</dbReference>
<evidence type="ECO:0000313" key="5">
    <source>
        <dbReference type="Proteomes" id="UP000319342"/>
    </source>
</evidence>
<accession>A0A518CWC8</accession>
<dbReference type="Pfam" id="PF00440">
    <property type="entry name" value="TetR_N"/>
    <property type="match status" value="1"/>
</dbReference>
<dbReference type="InterPro" id="IPR036271">
    <property type="entry name" value="Tet_transcr_reg_TetR-rel_C_sf"/>
</dbReference>
<dbReference type="SUPFAM" id="SSF46689">
    <property type="entry name" value="Homeodomain-like"/>
    <property type="match status" value="1"/>
</dbReference>
<name>A0A518CWC8_9BACT</name>
<evidence type="ECO:0000259" key="3">
    <source>
        <dbReference type="PROSITE" id="PS50977"/>
    </source>
</evidence>
<gene>
    <name evidence="4" type="primary">kstR2</name>
    <name evidence="4" type="ORF">Pla163_06350</name>
</gene>
<feature type="domain" description="HTH tetR-type" evidence="3">
    <location>
        <begin position="6"/>
        <end position="66"/>
    </location>
</feature>
<dbReference type="PANTHER" id="PTHR30055:SF226">
    <property type="entry name" value="HTH-TYPE TRANSCRIPTIONAL REGULATOR PKSA"/>
    <property type="match status" value="1"/>
</dbReference>
<dbReference type="InterPro" id="IPR015292">
    <property type="entry name" value="Tscrpt_reg_YbiH_C"/>
</dbReference>
<evidence type="ECO:0000256" key="1">
    <source>
        <dbReference type="ARBA" id="ARBA00023125"/>
    </source>
</evidence>
<dbReference type="EMBL" id="CP036290">
    <property type="protein sequence ID" value="QDU83536.1"/>
    <property type="molecule type" value="Genomic_DNA"/>
</dbReference>
<evidence type="ECO:0000256" key="2">
    <source>
        <dbReference type="PROSITE-ProRule" id="PRU00335"/>
    </source>
</evidence>
<sequence length="225" mass="25206">MDRRASATRQALLDSAQTLFAERGFDAVATRELVERAGANIAAISYHFGSKRALYLETVRGAMHDERFERAWSELDGPFTKPADAARALAVFVRAFLPGLLEDRELNACSCLMLREAMQPSEALDDVLRQFIEPREQALEDAIRAARPELKPKEARLCARSLFGQLLHQHLFRPFFEGLRGRPHAKRDVQAITDHVIRFSLRGIGLRDAQITKALASSARPTPDA</sequence>
<dbReference type="AlphaFoldDB" id="A0A518CWC8"/>
<dbReference type="PRINTS" id="PR00455">
    <property type="entry name" value="HTHTETR"/>
</dbReference>
<dbReference type="InterPro" id="IPR001647">
    <property type="entry name" value="HTH_TetR"/>
</dbReference>
<protein>
    <submittedName>
        <fullName evidence="4">HTH-type transcriptional repressor KstR2</fullName>
    </submittedName>
</protein>
<dbReference type="PROSITE" id="PS50977">
    <property type="entry name" value="HTH_TETR_2"/>
    <property type="match status" value="1"/>
</dbReference>
<dbReference type="GO" id="GO:0000976">
    <property type="term" value="F:transcription cis-regulatory region binding"/>
    <property type="evidence" value="ECO:0007669"/>
    <property type="project" value="TreeGrafter"/>
</dbReference>
<keyword evidence="5" id="KW-1185">Reference proteome</keyword>
<dbReference type="SUPFAM" id="SSF48498">
    <property type="entry name" value="Tetracyclin repressor-like, C-terminal domain"/>
    <property type="match status" value="1"/>
</dbReference>
<dbReference type="Gene3D" id="1.10.10.60">
    <property type="entry name" value="Homeodomain-like"/>
    <property type="match status" value="1"/>
</dbReference>
<dbReference type="InterPro" id="IPR050109">
    <property type="entry name" value="HTH-type_TetR-like_transc_reg"/>
</dbReference>
<dbReference type="Gene3D" id="1.10.357.10">
    <property type="entry name" value="Tetracycline Repressor, domain 2"/>
    <property type="match status" value="1"/>
</dbReference>
<feature type="DNA-binding region" description="H-T-H motif" evidence="2">
    <location>
        <begin position="29"/>
        <end position="48"/>
    </location>
</feature>
<organism evidence="4 5">
    <name type="scientific">Rohdeia mirabilis</name>
    <dbReference type="NCBI Taxonomy" id="2528008"/>
    <lineage>
        <taxon>Bacteria</taxon>
        <taxon>Pseudomonadati</taxon>
        <taxon>Planctomycetota</taxon>
        <taxon>Planctomycetia</taxon>
        <taxon>Planctomycetia incertae sedis</taxon>
        <taxon>Rohdeia</taxon>
    </lineage>
</organism>
<dbReference type="RefSeq" id="WP_419186263.1">
    <property type="nucleotide sequence ID" value="NZ_CP036290.1"/>
</dbReference>
<dbReference type="Proteomes" id="UP000319342">
    <property type="component" value="Chromosome"/>
</dbReference>
<dbReference type="PANTHER" id="PTHR30055">
    <property type="entry name" value="HTH-TYPE TRANSCRIPTIONAL REGULATOR RUTR"/>
    <property type="match status" value="1"/>
</dbReference>
<reference evidence="4 5" key="1">
    <citation type="submission" date="2019-02" db="EMBL/GenBank/DDBJ databases">
        <title>Deep-cultivation of Planctomycetes and their phenomic and genomic characterization uncovers novel biology.</title>
        <authorList>
            <person name="Wiegand S."/>
            <person name="Jogler M."/>
            <person name="Boedeker C."/>
            <person name="Pinto D."/>
            <person name="Vollmers J."/>
            <person name="Rivas-Marin E."/>
            <person name="Kohn T."/>
            <person name="Peeters S.H."/>
            <person name="Heuer A."/>
            <person name="Rast P."/>
            <person name="Oberbeckmann S."/>
            <person name="Bunk B."/>
            <person name="Jeske O."/>
            <person name="Meyerdierks A."/>
            <person name="Storesund J.E."/>
            <person name="Kallscheuer N."/>
            <person name="Luecker S."/>
            <person name="Lage O.M."/>
            <person name="Pohl T."/>
            <person name="Merkel B.J."/>
            <person name="Hornburger P."/>
            <person name="Mueller R.-W."/>
            <person name="Bruemmer F."/>
            <person name="Labrenz M."/>
            <person name="Spormann A.M."/>
            <person name="Op den Camp H."/>
            <person name="Overmann J."/>
            <person name="Amann R."/>
            <person name="Jetten M.S.M."/>
            <person name="Mascher T."/>
            <person name="Medema M.H."/>
            <person name="Devos D.P."/>
            <person name="Kaster A.-K."/>
            <person name="Ovreas L."/>
            <person name="Rohde M."/>
            <person name="Galperin M.Y."/>
            <person name="Jogler C."/>
        </authorList>
    </citation>
    <scope>NUCLEOTIDE SEQUENCE [LARGE SCALE GENOMIC DNA]</scope>
    <source>
        <strain evidence="4 5">Pla163</strain>
    </source>
</reference>
<evidence type="ECO:0000313" key="4">
    <source>
        <dbReference type="EMBL" id="QDU83536.1"/>
    </source>
</evidence>
<dbReference type="Pfam" id="PF09209">
    <property type="entry name" value="CecR_C"/>
    <property type="match status" value="1"/>
</dbReference>
<keyword evidence="1 2" id="KW-0238">DNA-binding</keyword>
<proteinExistence type="predicted"/>